<dbReference type="Proteomes" id="UP001148018">
    <property type="component" value="Unassembled WGS sequence"/>
</dbReference>
<feature type="compositionally biased region" description="Gly residues" evidence="1">
    <location>
        <begin position="118"/>
        <end position="127"/>
    </location>
</feature>
<proteinExistence type="predicted"/>
<accession>A0A9Q0EJ21</accession>
<dbReference type="EMBL" id="JANIIK010000042">
    <property type="protein sequence ID" value="KAJ3606601.1"/>
    <property type="molecule type" value="Genomic_DNA"/>
</dbReference>
<evidence type="ECO:0000313" key="3">
    <source>
        <dbReference type="Proteomes" id="UP001148018"/>
    </source>
</evidence>
<gene>
    <name evidence="2" type="ORF">NHX12_026122</name>
</gene>
<feature type="compositionally biased region" description="Basic and acidic residues" evidence="1">
    <location>
        <begin position="104"/>
        <end position="116"/>
    </location>
</feature>
<feature type="compositionally biased region" description="Basic and acidic residues" evidence="1">
    <location>
        <begin position="63"/>
        <end position="76"/>
    </location>
</feature>
<protein>
    <submittedName>
        <fullName evidence="2">Uncharacterized protein</fullName>
    </submittedName>
</protein>
<dbReference type="AlphaFoldDB" id="A0A9Q0EJ21"/>
<evidence type="ECO:0000256" key="1">
    <source>
        <dbReference type="SAM" id="MobiDB-lite"/>
    </source>
</evidence>
<name>A0A9Q0EJ21_9TELE</name>
<organism evidence="2 3">
    <name type="scientific">Muraenolepis orangiensis</name>
    <name type="common">Patagonian moray cod</name>
    <dbReference type="NCBI Taxonomy" id="630683"/>
    <lineage>
        <taxon>Eukaryota</taxon>
        <taxon>Metazoa</taxon>
        <taxon>Chordata</taxon>
        <taxon>Craniata</taxon>
        <taxon>Vertebrata</taxon>
        <taxon>Euteleostomi</taxon>
        <taxon>Actinopterygii</taxon>
        <taxon>Neopterygii</taxon>
        <taxon>Teleostei</taxon>
        <taxon>Neoteleostei</taxon>
        <taxon>Acanthomorphata</taxon>
        <taxon>Zeiogadaria</taxon>
        <taxon>Gadariae</taxon>
        <taxon>Gadiformes</taxon>
        <taxon>Muraenolepidoidei</taxon>
        <taxon>Muraenolepididae</taxon>
        <taxon>Muraenolepis</taxon>
    </lineage>
</organism>
<evidence type="ECO:0000313" key="2">
    <source>
        <dbReference type="EMBL" id="KAJ3606601.1"/>
    </source>
</evidence>
<sequence>MLSKEPGKVKLNRRSLPAAMRRSDLRGVLCSDASLEEPQLQSDLDQEYQDKFRRLPLEIQEFVQDKRQPRPRDDLSLHSGLSVSSTGETLSRAPPSEDETDDGSAERSCTREDENRPPGGGRSGRGVTGERVFGLIRQVDPLLVEVGTAPIV</sequence>
<feature type="region of interest" description="Disordered" evidence="1">
    <location>
        <begin position="1"/>
        <end position="24"/>
    </location>
</feature>
<reference evidence="2" key="1">
    <citation type="submission" date="2022-07" db="EMBL/GenBank/DDBJ databases">
        <title>Chromosome-level genome of Muraenolepis orangiensis.</title>
        <authorList>
            <person name="Kim J."/>
        </authorList>
    </citation>
    <scope>NUCLEOTIDE SEQUENCE</scope>
    <source>
        <strain evidence="2">KU_S4_2022</strain>
        <tissue evidence="2">Muscle</tissue>
    </source>
</reference>
<feature type="region of interest" description="Disordered" evidence="1">
    <location>
        <begin position="61"/>
        <end position="131"/>
    </location>
</feature>
<comment type="caution">
    <text evidence="2">The sequence shown here is derived from an EMBL/GenBank/DDBJ whole genome shotgun (WGS) entry which is preliminary data.</text>
</comment>
<keyword evidence="3" id="KW-1185">Reference proteome</keyword>
<dbReference type="OrthoDB" id="9035231at2759"/>
<feature type="compositionally biased region" description="Polar residues" evidence="1">
    <location>
        <begin position="79"/>
        <end position="89"/>
    </location>
</feature>